<dbReference type="EMBL" id="AVOT02014001">
    <property type="protein sequence ID" value="MBW0497106.1"/>
    <property type="molecule type" value="Genomic_DNA"/>
</dbReference>
<comment type="caution">
    <text evidence="1">The sequence shown here is derived from an EMBL/GenBank/DDBJ whole genome shotgun (WGS) entry which is preliminary data.</text>
</comment>
<keyword evidence="2" id="KW-1185">Reference proteome</keyword>
<organism evidence="1 2">
    <name type="scientific">Austropuccinia psidii MF-1</name>
    <dbReference type="NCBI Taxonomy" id="1389203"/>
    <lineage>
        <taxon>Eukaryota</taxon>
        <taxon>Fungi</taxon>
        <taxon>Dikarya</taxon>
        <taxon>Basidiomycota</taxon>
        <taxon>Pucciniomycotina</taxon>
        <taxon>Pucciniomycetes</taxon>
        <taxon>Pucciniales</taxon>
        <taxon>Sphaerophragmiaceae</taxon>
        <taxon>Austropuccinia</taxon>
    </lineage>
</organism>
<sequence>MAPSGHFDPGQTCDDYKAVEALMLLVLNVWPREKISSNISIQNIQTAISALLGRSHVVILGQKLTISEELYGTKRMDLLGKSSQFLRALLLIVLQDILIRDVERWNNFGGPIPAGGRPIYSSSAVPISRINTEGVVKWRRQIANSACDLDAEGSDELDGEEVEVVKDHFGHQYSASTYHTPSKRFPSRFIHSIPRNFQPTLATIPTSLLPALPSSSHTRPVIIPAVRPSPIQQSRTSSIVTSQQLQ</sequence>
<reference evidence="1" key="1">
    <citation type="submission" date="2021-03" db="EMBL/GenBank/DDBJ databases">
        <title>Draft genome sequence of rust myrtle Austropuccinia psidii MF-1, a brazilian biotype.</title>
        <authorList>
            <person name="Quecine M.C."/>
            <person name="Pachon D.M.R."/>
            <person name="Bonatelli M.L."/>
            <person name="Correr F.H."/>
            <person name="Franceschini L.M."/>
            <person name="Leite T.F."/>
            <person name="Margarido G.R.A."/>
            <person name="Almeida C.A."/>
            <person name="Ferrarezi J.A."/>
            <person name="Labate C.A."/>
        </authorList>
    </citation>
    <scope>NUCLEOTIDE SEQUENCE</scope>
    <source>
        <strain evidence="1">MF-1</strain>
    </source>
</reference>
<evidence type="ECO:0000313" key="1">
    <source>
        <dbReference type="EMBL" id="MBW0497106.1"/>
    </source>
</evidence>
<accession>A0A9Q3DAX2</accession>
<proteinExistence type="predicted"/>
<protein>
    <submittedName>
        <fullName evidence="1">Uncharacterized protein</fullName>
    </submittedName>
</protein>
<dbReference type="Proteomes" id="UP000765509">
    <property type="component" value="Unassembled WGS sequence"/>
</dbReference>
<name>A0A9Q3DAX2_9BASI</name>
<gene>
    <name evidence="1" type="ORF">O181_036821</name>
</gene>
<evidence type="ECO:0000313" key="2">
    <source>
        <dbReference type="Proteomes" id="UP000765509"/>
    </source>
</evidence>
<dbReference type="AlphaFoldDB" id="A0A9Q3DAX2"/>